<dbReference type="InterPro" id="IPR050108">
    <property type="entry name" value="CDK"/>
</dbReference>
<dbReference type="FunFam" id="1.10.510.10:FF:000211">
    <property type="entry name" value="Cyclin-dependent kinase G-2"/>
    <property type="match status" value="1"/>
</dbReference>
<dbReference type="GO" id="GO:0005634">
    <property type="term" value="C:nucleus"/>
    <property type="evidence" value="ECO:0007669"/>
    <property type="project" value="TreeGrafter"/>
</dbReference>
<comment type="caution">
    <text evidence="5">The sequence shown here is derived from an EMBL/GenBank/DDBJ whole genome shotgun (WGS) entry which is preliminary data.</text>
</comment>
<dbReference type="Pfam" id="PF00069">
    <property type="entry name" value="Pkinase"/>
    <property type="match status" value="1"/>
</dbReference>
<dbReference type="InterPro" id="IPR011009">
    <property type="entry name" value="Kinase-like_dom_sf"/>
</dbReference>
<dbReference type="InterPro" id="IPR008271">
    <property type="entry name" value="Ser/Thr_kinase_AS"/>
</dbReference>
<reference evidence="5 6" key="1">
    <citation type="journal article" date="2023" name="Hortic Res">
        <title>Pangenome of water caltrop reveals structural variations and asymmetric subgenome divergence after allopolyploidization.</title>
        <authorList>
            <person name="Zhang X."/>
            <person name="Chen Y."/>
            <person name="Wang L."/>
            <person name="Yuan Y."/>
            <person name="Fang M."/>
            <person name="Shi L."/>
            <person name="Lu R."/>
            <person name="Comes H.P."/>
            <person name="Ma Y."/>
            <person name="Chen Y."/>
            <person name="Huang G."/>
            <person name="Zhou Y."/>
            <person name="Zheng Z."/>
            <person name="Qiu Y."/>
        </authorList>
    </citation>
    <scope>NUCLEOTIDE SEQUENCE [LARGE SCALE GENOMIC DNA]</scope>
    <source>
        <strain evidence="5">F231</strain>
    </source>
</reference>
<dbReference type="PROSITE" id="PS50011">
    <property type="entry name" value="PROTEIN_KINASE_DOM"/>
    <property type="match status" value="1"/>
</dbReference>
<dbReference type="InterPro" id="IPR000719">
    <property type="entry name" value="Prot_kinase_dom"/>
</dbReference>
<dbReference type="SMART" id="SM00220">
    <property type="entry name" value="S_TKc"/>
    <property type="match status" value="1"/>
</dbReference>
<keyword evidence="2" id="KW-0547">Nucleotide-binding</keyword>
<evidence type="ECO:0000259" key="4">
    <source>
        <dbReference type="PROSITE" id="PS50011"/>
    </source>
</evidence>
<name>A0AAN7QGK5_TRANT</name>
<evidence type="ECO:0000313" key="5">
    <source>
        <dbReference type="EMBL" id="KAK4767014.1"/>
    </source>
</evidence>
<dbReference type="GO" id="GO:0007346">
    <property type="term" value="P:regulation of mitotic cell cycle"/>
    <property type="evidence" value="ECO:0007669"/>
    <property type="project" value="TreeGrafter"/>
</dbReference>
<dbReference type="GO" id="GO:0005524">
    <property type="term" value="F:ATP binding"/>
    <property type="evidence" value="ECO:0007669"/>
    <property type="project" value="UniProtKB-KW"/>
</dbReference>
<dbReference type="Proteomes" id="UP001346149">
    <property type="component" value="Unassembled WGS sequence"/>
</dbReference>
<comment type="similarity">
    <text evidence="1">Belongs to the protein kinase superfamily. CMGC Ser/Thr protein kinase family. CDC2/CDKX subfamily.</text>
</comment>
<dbReference type="Gene3D" id="1.10.510.10">
    <property type="entry name" value="Transferase(Phosphotransferase) domain 1"/>
    <property type="match status" value="1"/>
</dbReference>
<gene>
    <name evidence="5" type="ORF">SAY86_014765</name>
</gene>
<dbReference type="GO" id="GO:0004674">
    <property type="term" value="F:protein serine/threonine kinase activity"/>
    <property type="evidence" value="ECO:0007669"/>
    <property type="project" value="TreeGrafter"/>
</dbReference>
<dbReference type="EMBL" id="JAXQNO010000022">
    <property type="protein sequence ID" value="KAK4767014.1"/>
    <property type="molecule type" value="Genomic_DNA"/>
</dbReference>
<accession>A0AAN7QGK5</accession>
<feature type="domain" description="Protein kinase" evidence="4">
    <location>
        <begin position="1"/>
        <end position="203"/>
    </location>
</feature>
<dbReference type="SUPFAM" id="SSF56112">
    <property type="entry name" value="Protein kinase-like (PK-like)"/>
    <property type="match status" value="1"/>
</dbReference>
<dbReference type="AlphaFoldDB" id="A0AAN7QGK5"/>
<keyword evidence="6" id="KW-1185">Reference proteome</keyword>
<evidence type="ECO:0000256" key="1">
    <source>
        <dbReference type="ARBA" id="ARBA00006485"/>
    </source>
</evidence>
<proteinExistence type="inferred from homology"/>
<evidence type="ECO:0000256" key="3">
    <source>
        <dbReference type="ARBA" id="ARBA00022840"/>
    </source>
</evidence>
<protein>
    <recommendedName>
        <fullName evidence="4">Protein kinase domain-containing protein</fullName>
    </recommendedName>
</protein>
<keyword evidence="3" id="KW-0067">ATP-binding</keyword>
<sequence length="214" mass="24325">MEMRKRPFSTSDIKCLMLQLLGGVKYLPDNWVLHLDLKTSNLLINNAGELKISDLGLSRYYGSPLKPYTPLVVTMRYRAPELLLGTKEYSTAIDMWSVGCIMAELLANEPLFKGSNQVNQLDNIFRTLGTPNEKTWPEFPNLPGSKANFVKQRYNLPQKKFPATSFTGSTVLSESGFDLLNRLLTYDPEERITSGEALNHRWFQEVDDFLSHDG</sequence>
<organism evidence="5 6">
    <name type="scientific">Trapa natans</name>
    <name type="common">Water chestnut</name>
    <dbReference type="NCBI Taxonomy" id="22666"/>
    <lineage>
        <taxon>Eukaryota</taxon>
        <taxon>Viridiplantae</taxon>
        <taxon>Streptophyta</taxon>
        <taxon>Embryophyta</taxon>
        <taxon>Tracheophyta</taxon>
        <taxon>Spermatophyta</taxon>
        <taxon>Magnoliopsida</taxon>
        <taxon>eudicotyledons</taxon>
        <taxon>Gunneridae</taxon>
        <taxon>Pentapetalae</taxon>
        <taxon>rosids</taxon>
        <taxon>malvids</taxon>
        <taxon>Myrtales</taxon>
        <taxon>Lythraceae</taxon>
        <taxon>Trapa</taxon>
    </lineage>
</organism>
<dbReference type="PANTHER" id="PTHR24056:SF415">
    <property type="entry name" value="CYCLIN-DEPENDENT KINASE G1"/>
    <property type="match status" value="1"/>
</dbReference>
<dbReference type="PANTHER" id="PTHR24056">
    <property type="entry name" value="CELL DIVISION PROTEIN KINASE"/>
    <property type="match status" value="1"/>
</dbReference>
<evidence type="ECO:0000313" key="6">
    <source>
        <dbReference type="Proteomes" id="UP001346149"/>
    </source>
</evidence>
<evidence type="ECO:0000256" key="2">
    <source>
        <dbReference type="ARBA" id="ARBA00022741"/>
    </source>
</evidence>
<dbReference type="PROSITE" id="PS00108">
    <property type="entry name" value="PROTEIN_KINASE_ST"/>
    <property type="match status" value="1"/>
</dbReference>